<keyword evidence="3" id="KW-1185">Reference proteome</keyword>
<evidence type="ECO:0000313" key="2">
    <source>
        <dbReference type="EMBL" id="EDO40731.1"/>
    </source>
</evidence>
<evidence type="ECO:0000313" key="3">
    <source>
        <dbReference type="Proteomes" id="UP000001593"/>
    </source>
</evidence>
<organism evidence="2 3">
    <name type="scientific">Nematostella vectensis</name>
    <name type="common">Starlet sea anemone</name>
    <dbReference type="NCBI Taxonomy" id="45351"/>
    <lineage>
        <taxon>Eukaryota</taxon>
        <taxon>Metazoa</taxon>
        <taxon>Cnidaria</taxon>
        <taxon>Anthozoa</taxon>
        <taxon>Hexacorallia</taxon>
        <taxon>Actiniaria</taxon>
        <taxon>Edwardsiidae</taxon>
        <taxon>Nematostella</taxon>
    </lineage>
</organism>
<dbReference type="EMBL" id="DS469587">
    <property type="protein sequence ID" value="EDO40731.1"/>
    <property type="molecule type" value="Genomic_DNA"/>
</dbReference>
<dbReference type="PANTHER" id="PTHR36493:SF3">
    <property type="entry name" value="CHITIN-BINDING TYPE-4 DOMAIN-CONTAINING PROTEIN"/>
    <property type="match status" value="1"/>
</dbReference>
<dbReference type="PANTHER" id="PTHR36493">
    <property type="entry name" value="NEUROBLAST DIFFERENTIATION-ASSOCIATED PROTEIN AHNAK-LIKE PROTEIN"/>
    <property type="match status" value="1"/>
</dbReference>
<dbReference type="SUPFAM" id="SSF57997">
    <property type="entry name" value="Tropomyosin"/>
    <property type="match status" value="1"/>
</dbReference>
<dbReference type="InParanoid" id="A7S6D7"/>
<dbReference type="Gene3D" id="1.10.287.540">
    <property type="entry name" value="Helix hairpin bin"/>
    <property type="match status" value="1"/>
</dbReference>
<name>A7S6D7_NEMVE</name>
<feature type="coiled-coil region" evidence="1">
    <location>
        <begin position="24"/>
        <end position="65"/>
    </location>
</feature>
<dbReference type="Proteomes" id="UP000001593">
    <property type="component" value="Unassembled WGS sequence"/>
</dbReference>
<dbReference type="eggNOG" id="ENOG502SU0B">
    <property type="taxonomic scope" value="Eukaryota"/>
</dbReference>
<dbReference type="AlphaFoldDB" id="A7S6D7"/>
<sequence length="206" mass="22383">MTFSNAIFKGPQAPQCLPALALYLQKQENLLQAVQNDLTTTKSELKTTKNDLATTKNDLRDTKKDLTTTTNDLATIKSALKTTKNDLATTMNALKTTQNDLAITKNDLANTKNNLATTKQDLTSTKHDLAATKTQLQQAIGKWPAGQYCILAKGPCPAGFTRSSGHMLAINMYSHTPTYIKTASFGDSKIACHGPCGRFTSGYITY</sequence>
<protein>
    <submittedName>
        <fullName evidence="2">Uncharacterized protein</fullName>
    </submittedName>
</protein>
<feature type="coiled-coil region" evidence="1">
    <location>
        <begin position="94"/>
        <end position="121"/>
    </location>
</feature>
<dbReference type="HOGENOM" id="CLU_1333342_0_0_1"/>
<reference evidence="2 3" key="1">
    <citation type="journal article" date="2007" name="Science">
        <title>Sea anemone genome reveals ancestral eumetazoan gene repertoire and genomic organization.</title>
        <authorList>
            <person name="Putnam N.H."/>
            <person name="Srivastava M."/>
            <person name="Hellsten U."/>
            <person name="Dirks B."/>
            <person name="Chapman J."/>
            <person name="Salamov A."/>
            <person name="Terry A."/>
            <person name="Shapiro H."/>
            <person name="Lindquist E."/>
            <person name="Kapitonov V.V."/>
            <person name="Jurka J."/>
            <person name="Genikhovich G."/>
            <person name="Grigoriev I.V."/>
            <person name="Lucas S.M."/>
            <person name="Steele R.E."/>
            <person name="Finnerty J.R."/>
            <person name="Technau U."/>
            <person name="Martindale M.Q."/>
            <person name="Rokhsar D.S."/>
        </authorList>
    </citation>
    <scope>NUCLEOTIDE SEQUENCE [LARGE SCALE GENOMIC DNA]</scope>
    <source>
        <strain evidence="3">CH2 X CH6</strain>
    </source>
</reference>
<proteinExistence type="predicted"/>
<gene>
    <name evidence="2" type="ORF">NEMVEDRAFT_v1g243181</name>
</gene>
<keyword evidence="1" id="KW-0175">Coiled coil</keyword>
<evidence type="ECO:0000256" key="1">
    <source>
        <dbReference type="SAM" id="Coils"/>
    </source>
</evidence>
<accession>A7S6D7</accession>
<dbReference type="PhylomeDB" id="A7S6D7"/>
<dbReference type="OMA" id="SKIACHG"/>